<dbReference type="InterPro" id="IPR037699">
    <property type="entry name" value="At5g65660-like"/>
</dbReference>
<dbReference type="AlphaFoldDB" id="I3T6Z3"/>
<sequence length="72" mass="7942">MLTRYKHTSLSSSPKPGYPVLKLIQRNHGPSLPVLMPGDEVPRFIALACPCQPPTEERTIVHVQKDGFCSGN</sequence>
<reference evidence="1" key="1">
    <citation type="submission" date="2012-05" db="EMBL/GenBank/DDBJ databases">
        <authorList>
            <person name="Krishnakumar V."/>
            <person name="Cheung F."/>
            <person name="Xiao Y."/>
            <person name="Chan A."/>
            <person name="Moskal W.A."/>
            <person name="Town C.D."/>
        </authorList>
    </citation>
    <scope>NUCLEOTIDE SEQUENCE</scope>
</reference>
<protein>
    <submittedName>
        <fullName evidence="1">Uncharacterized protein</fullName>
    </submittedName>
</protein>
<dbReference type="PANTHER" id="PTHR34291">
    <property type="entry name" value="HYDROXYPROLINE-RICH GLYCOPROTEIN FAMILY PROTEIN"/>
    <property type="match status" value="1"/>
</dbReference>
<organism evidence="1">
    <name type="scientific">Lotus japonicus</name>
    <name type="common">Lotus corniculatus var. japonicus</name>
    <dbReference type="NCBI Taxonomy" id="34305"/>
    <lineage>
        <taxon>Eukaryota</taxon>
        <taxon>Viridiplantae</taxon>
        <taxon>Streptophyta</taxon>
        <taxon>Embryophyta</taxon>
        <taxon>Tracheophyta</taxon>
        <taxon>Spermatophyta</taxon>
        <taxon>Magnoliopsida</taxon>
        <taxon>eudicotyledons</taxon>
        <taxon>Gunneridae</taxon>
        <taxon>Pentapetalae</taxon>
        <taxon>rosids</taxon>
        <taxon>fabids</taxon>
        <taxon>Fabales</taxon>
        <taxon>Fabaceae</taxon>
        <taxon>Papilionoideae</taxon>
        <taxon>50 kb inversion clade</taxon>
        <taxon>NPAAA clade</taxon>
        <taxon>Hologalegina</taxon>
        <taxon>robinioid clade</taxon>
        <taxon>Loteae</taxon>
        <taxon>Lotus</taxon>
    </lineage>
</organism>
<accession>I3T6Z3</accession>
<evidence type="ECO:0000313" key="1">
    <source>
        <dbReference type="EMBL" id="AFK48285.1"/>
    </source>
</evidence>
<dbReference type="PANTHER" id="PTHR34291:SF7">
    <property type="entry name" value="PROTEIN, PUTATIVE-RELATED"/>
    <property type="match status" value="1"/>
</dbReference>
<name>I3T6Z3_LOTJA</name>
<dbReference type="EMBL" id="BT148491">
    <property type="protein sequence ID" value="AFK48285.1"/>
    <property type="molecule type" value="mRNA"/>
</dbReference>
<proteinExistence type="evidence at transcript level"/>